<feature type="region of interest" description="Disordered" evidence="1">
    <location>
        <begin position="120"/>
        <end position="156"/>
    </location>
</feature>
<dbReference type="EMBL" id="ML145127">
    <property type="protein sequence ID" value="TBU58257.1"/>
    <property type="molecule type" value="Genomic_DNA"/>
</dbReference>
<accession>A0A4Q9PUM6</accession>
<proteinExistence type="predicted"/>
<organism evidence="2 3">
    <name type="scientific">Dichomitus squalens</name>
    <dbReference type="NCBI Taxonomy" id="114155"/>
    <lineage>
        <taxon>Eukaryota</taxon>
        <taxon>Fungi</taxon>
        <taxon>Dikarya</taxon>
        <taxon>Basidiomycota</taxon>
        <taxon>Agaricomycotina</taxon>
        <taxon>Agaricomycetes</taxon>
        <taxon>Polyporales</taxon>
        <taxon>Polyporaceae</taxon>
        <taxon>Dichomitus</taxon>
    </lineage>
</organism>
<reference evidence="2 3" key="1">
    <citation type="submission" date="2019-01" db="EMBL/GenBank/DDBJ databases">
        <title>Draft genome sequences of three monokaryotic isolates of the white-rot basidiomycete fungus Dichomitus squalens.</title>
        <authorList>
            <consortium name="DOE Joint Genome Institute"/>
            <person name="Lopez S.C."/>
            <person name="Andreopoulos B."/>
            <person name="Pangilinan J."/>
            <person name="Lipzen A."/>
            <person name="Riley R."/>
            <person name="Ahrendt S."/>
            <person name="Ng V."/>
            <person name="Barry K."/>
            <person name="Daum C."/>
            <person name="Grigoriev I.V."/>
            <person name="Hilden K.S."/>
            <person name="Makela M.R."/>
            <person name="de Vries R.P."/>
        </authorList>
    </citation>
    <scope>NUCLEOTIDE SEQUENCE [LARGE SCALE GENOMIC DNA]</scope>
    <source>
        <strain evidence="2 3">CBS 464.89</strain>
    </source>
</reference>
<feature type="compositionally biased region" description="Low complexity" evidence="1">
    <location>
        <begin position="54"/>
        <end position="67"/>
    </location>
</feature>
<evidence type="ECO:0000313" key="3">
    <source>
        <dbReference type="Proteomes" id="UP000292082"/>
    </source>
</evidence>
<sequence>MGMAPGTKGWRFCDPKSRRVGKSRNIIFAVPKRMQQDSNDDYELIKLSSPPPLEGESGSSGELASGGDSAPEVAQQPPADAPVTAKLPTSPPVKPAPKAVPQTAERRALCNLPHLDYKAAEEGKGKVIKPPVRDPSADSTADDDEVEQLVGDQETT</sequence>
<evidence type="ECO:0000256" key="1">
    <source>
        <dbReference type="SAM" id="MobiDB-lite"/>
    </source>
</evidence>
<protein>
    <submittedName>
        <fullName evidence="2">Uncharacterized protein</fullName>
    </submittedName>
</protein>
<dbReference type="AlphaFoldDB" id="A0A4Q9PUM6"/>
<gene>
    <name evidence="2" type="ORF">BD310DRAFT_977557</name>
</gene>
<evidence type="ECO:0000313" key="2">
    <source>
        <dbReference type="EMBL" id="TBU58257.1"/>
    </source>
</evidence>
<feature type="region of interest" description="Disordered" evidence="1">
    <location>
        <begin position="28"/>
        <end position="107"/>
    </location>
</feature>
<dbReference type="Proteomes" id="UP000292082">
    <property type="component" value="Unassembled WGS sequence"/>
</dbReference>
<feature type="compositionally biased region" description="Basic and acidic residues" evidence="1">
    <location>
        <begin position="120"/>
        <end position="136"/>
    </location>
</feature>
<name>A0A4Q9PUM6_9APHY</name>
<keyword evidence="3" id="KW-1185">Reference proteome</keyword>